<reference evidence="3 4" key="1">
    <citation type="journal article" date="2013" name="Nature">
        <title>Insights into bilaterian evolution from three spiralian genomes.</title>
        <authorList>
            <person name="Simakov O."/>
            <person name="Marletaz F."/>
            <person name="Cho S.J."/>
            <person name="Edsinger-Gonzales E."/>
            <person name="Havlak P."/>
            <person name="Hellsten U."/>
            <person name="Kuo D.H."/>
            <person name="Larsson T."/>
            <person name="Lv J."/>
            <person name="Arendt D."/>
            <person name="Savage R."/>
            <person name="Osoegawa K."/>
            <person name="de Jong P."/>
            <person name="Grimwood J."/>
            <person name="Chapman J.A."/>
            <person name="Shapiro H."/>
            <person name="Aerts A."/>
            <person name="Otillar R.P."/>
            <person name="Terry A.Y."/>
            <person name="Boore J.L."/>
            <person name="Grigoriev I.V."/>
            <person name="Lindberg D.R."/>
            <person name="Seaver E.C."/>
            <person name="Weisblat D.A."/>
            <person name="Putnam N.H."/>
            <person name="Rokhsar D.S."/>
        </authorList>
    </citation>
    <scope>NUCLEOTIDE SEQUENCE [LARGE SCALE GENOMIC DNA]</scope>
</reference>
<proteinExistence type="predicted"/>
<dbReference type="SUPFAM" id="SSF50729">
    <property type="entry name" value="PH domain-like"/>
    <property type="match status" value="1"/>
</dbReference>
<feature type="region of interest" description="Disordered" evidence="1">
    <location>
        <begin position="428"/>
        <end position="460"/>
    </location>
</feature>
<dbReference type="KEGG" id="lgi:LOTGIDRAFT_155489"/>
<feature type="region of interest" description="Disordered" evidence="1">
    <location>
        <begin position="1"/>
        <end position="21"/>
    </location>
</feature>
<dbReference type="PANTHER" id="PTHR46857">
    <property type="entry name" value="EPITHELIAL CELL-TRANSFORMING SEQUENCE 2 ONCOGENE-LIKE"/>
    <property type="match status" value="1"/>
</dbReference>
<dbReference type="Proteomes" id="UP000030746">
    <property type="component" value="Unassembled WGS sequence"/>
</dbReference>
<feature type="domain" description="DH" evidence="2">
    <location>
        <begin position="499"/>
        <end position="688"/>
    </location>
</feature>
<dbReference type="RefSeq" id="XP_009065288.1">
    <property type="nucleotide sequence ID" value="XM_009067040.1"/>
</dbReference>
<name>V3ZTD5_LOTGI</name>
<keyword evidence="4" id="KW-1185">Reference proteome</keyword>
<dbReference type="Gene3D" id="1.20.900.10">
    <property type="entry name" value="Dbl homology (DH) domain"/>
    <property type="match status" value="1"/>
</dbReference>
<dbReference type="SMART" id="SM00325">
    <property type="entry name" value="RhoGEF"/>
    <property type="match status" value="1"/>
</dbReference>
<feature type="compositionally biased region" description="Basic and acidic residues" evidence="1">
    <location>
        <begin position="440"/>
        <end position="460"/>
    </location>
</feature>
<evidence type="ECO:0000259" key="2">
    <source>
        <dbReference type="PROSITE" id="PS50010"/>
    </source>
</evidence>
<feature type="compositionally biased region" description="Polar residues" evidence="1">
    <location>
        <begin position="428"/>
        <end position="437"/>
    </location>
</feature>
<dbReference type="Gene3D" id="2.30.29.30">
    <property type="entry name" value="Pleckstrin-homology domain (PH domain)/Phosphotyrosine-binding domain (PTB)"/>
    <property type="match status" value="1"/>
</dbReference>
<dbReference type="InterPro" id="IPR011993">
    <property type="entry name" value="PH-like_dom_sf"/>
</dbReference>
<evidence type="ECO:0000256" key="1">
    <source>
        <dbReference type="SAM" id="MobiDB-lite"/>
    </source>
</evidence>
<dbReference type="InterPro" id="IPR000219">
    <property type="entry name" value="DH_dom"/>
</dbReference>
<dbReference type="SUPFAM" id="SSF48065">
    <property type="entry name" value="DBL homology domain (DH-domain)"/>
    <property type="match status" value="1"/>
</dbReference>
<evidence type="ECO:0000313" key="4">
    <source>
        <dbReference type="Proteomes" id="UP000030746"/>
    </source>
</evidence>
<dbReference type="GO" id="GO:0005085">
    <property type="term" value="F:guanyl-nucleotide exchange factor activity"/>
    <property type="evidence" value="ECO:0007669"/>
    <property type="project" value="InterPro"/>
</dbReference>
<dbReference type="Pfam" id="PF14252">
    <property type="entry name" value="DUF4347"/>
    <property type="match status" value="1"/>
</dbReference>
<accession>V3ZTD5</accession>
<dbReference type="InterPro" id="IPR035899">
    <property type="entry name" value="DBL_dom_sf"/>
</dbReference>
<protein>
    <recommendedName>
        <fullName evidence="2">DH domain-containing protein</fullName>
    </recommendedName>
</protein>
<dbReference type="GeneID" id="20236727"/>
<dbReference type="CTD" id="20236727"/>
<dbReference type="PROSITE" id="PS50010">
    <property type="entry name" value="DH_2"/>
    <property type="match status" value="1"/>
</dbReference>
<dbReference type="AlphaFoldDB" id="V3ZTD5"/>
<feature type="non-terminal residue" evidence="3">
    <location>
        <position position="1"/>
    </location>
</feature>
<dbReference type="CDD" id="cd00160">
    <property type="entry name" value="RhoGEF"/>
    <property type="match status" value="1"/>
</dbReference>
<dbReference type="PANTHER" id="PTHR46857:SF2">
    <property type="entry name" value="F-BOX ONLY PROTEIN 16"/>
    <property type="match status" value="1"/>
</dbReference>
<dbReference type="HOGENOM" id="CLU_013595_0_0_1"/>
<sequence>KSISSRPPWQRPDAKPKDLQRSQFAMIQQFNPNSPSGYKSPVHNRWGQIKHEHSQSTESLSRSLDFEIGLDSKRRTQRHRTLTSDSYDMTKRNNKTLRESIVNTDEFRQRELVETDWIPPNKSPLNRNNLSGGGSYPLYKNGMKRQSSINMNNPRIILISSRVPAADLLLDAVMFGILPIVYEYEGTSLETLVSRIGQVLDGTKAQSIGIFCHSMKPSELCLVHGATVTTDSLDDPNIRQFFENITSHMVPNDKDGRIDIFVPLAASENGKEILSELSTLSGLKFSAPTGLIGTYNHINTEWSVSYKENSPPAMYFCQSKLNVWSNVAEQAQEALTRCREIMTPYFSKLQQDIACQLAGQLVFDVLGQTDIQGVHSLTATISSGLKSLGDQTNVKPLEYLGNYVLDKADSMTDSIKTLRKSQTLQITELEENGNNNQDELDNKADWSDHEKEEESKQEKDKIYETFTRSNTYDKLKNKTNKLNTLQRLTSQEYNGCIEKRTPIAFEILSSEKEYNRTLKAIKDVFYKPLKLALESNRAIISSPNVQTIFLDILSIYDVSKELLENLKNRLSNWSSQHTCIGDIFIKFCTHLKCYSNFINNYQVILSCIEKCREQSSSFRNFLLLHQRLPETRMMSLQELLLLPGRRIEEYVKLLSWFQVHTPLDHADREDIDNILSTFKHLNEDIIQCKVRLERERELNRLQQTIVNCPALFEANRYLIKHLDVSHLRPPTESDVPELRMYQELATLGLYLFNDALVITRRTSNYYPFTRAVDYTYKFDVSLALNRLRITDIPDSKYVKNCFCMETPKKKWYCAVETGVEKLNWTTVLEEAIRGVLKR</sequence>
<dbReference type="InterPro" id="IPR025592">
    <property type="entry name" value="DUF4347"/>
</dbReference>
<organism evidence="3 4">
    <name type="scientific">Lottia gigantea</name>
    <name type="common">Giant owl limpet</name>
    <dbReference type="NCBI Taxonomy" id="225164"/>
    <lineage>
        <taxon>Eukaryota</taxon>
        <taxon>Metazoa</taxon>
        <taxon>Spiralia</taxon>
        <taxon>Lophotrochozoa</taxon>
        <taxon>Mollusca</taxon>
        <taxon>Gastropoda</taxon>
        <taxon>Patellogastropoda</taxon>
        <taxon>Lottioidea</taxon>
        <taxon>Lottiidae</taxon>
        <taxon>Lottia</taxon>
    </lineage>
</organism>
<dbReference type="STRING" id="225164.V3ZTD5"/>
<gene>
    <name evidence="3" type="ORF">LOTGIDRAFT_155489</name>
</gene>
<evidence type="ECO:0000313" key="3">
    <source>
        <dbReference type="EMBL" id="ESO84166.1"/>
    </source>
</evidence>
<dbReference type="EMBL" id="KB203566">
    <property type="protein sequence ID" value="ESO84166.1"/>
    <property type="molecule type" value="Genomic_DNA"/>
</dbReference>
<dbReference type="InterPro" id="IPR052805">
    <property type="entry name" value="GEF_Ubiquitin-Prot_Reg"/>
</dbReference>
<dbReference type="OrthoDB" id="660555at2759"/>
<dbReference type="Pfam" id="PF00621">
    <property type="entry name" value="RhoGEF"/>
    <property type="match status" value="1"/>
</dbReference>
<dbReference type="OMA" id="CHEEEPG"/>